<dbReference type="SUPFAM" id="SSF81901">
    <property type="entry name" value="HCP-like"/>
    <property type="match status" value="1"/>
</dbReference>
<keyword evidence="2" id="KW-0677">Repeat</keyword>
<protein>
    <submittedName>
        <fullName evidence="6">Tetratricopeptide repeat protein</fullName>
    </submittedName>
</protein>
<dbReference type="Pfam" id="PF18073">
    <property type="entry name" value="Zn_ribbon_LapB"/>
    <property type="match status" value="1"/>
</dbReference>
<proteinExistence type="predicted"/>
<accession>T1B9A1</accession>
<dbReference type="EMBL" id="AUZY01004123">
    <property type="protein sequence ID" value="EQD65018.1"/>
    <property type="molecule type" value="Genomic_DNA"/>
</dbReference>
<dbReference type="PANTHER" id="PTHR45586:SF1">
    <property type="entry name" value="LIPOPOLYSACCHARIDE ASSEMBLY PROTEIN B"/>
    <property type="match status" value="1"/>
</dbReference>
<keyword evidence="4" id="KW-0472">Membrane</keyword>
<evidence type="ECO:0000259" key="5">
    <source>
        <dbReference type="Pfam" id="PF18073"/>
    </source>
</evidence>
<keyword evidence="1" id="KW-0479">Metal-binding</keyword>
<evidence type="ECO:0000256" key="2">
    <source>
        <dbReference type="ARBA" id="ARBA00022737"/>
    </source>
</evidence>
<dbReference type="SMART" id="SM00028">
    <property type="entry name" value="TPR"/>
    <property type="match status" value="3"/>
</dbReference>
<comment type="caution">
    <text evidence="6">The sequence shown here is derived from an EMBL/GenBank/DDBJ whole genome shotgun (WGS) entry which is preliminary data.</text>
</comment>
<dbReference type="Gene3D" id="1.25.40.10">
    <property type="entry name" value="Tetratricopeptide repeat domain"/>
    <property type="match status" value="2"/>
</dbReference>
<dbReference type="InterPro" id="IPR041166">
    <property type="entry name" value="Rubredoxin_2"/>
</dbReference>
<sequence length="416" mass="47710">MNLWHVSAVLLWALALSAIIWFALDRSIIRRQRRRHRKVANVRYFQGLQYLLDEQPDEALTVFLKLADENPEIIEIQLAVARLFRRKGELERSIRMHQNLVARTHLDRADRLSALYELASDYVSAGLYDRAERLFNELLEDKPWRRPALLQLIHIHENQRDWDDALRVARRLEQASGLSYGRIMAHYECEMGEQALAHQDCQGSLSHFQLALIRNPRSVRAHFLVGRFWLGQGNDTRALEYLEQAFLLRPILAPFLLPDLAQVITRSARHGGLAAVFQKATLSDEECDAIAQAMILHAGIPDKDAAPWLEGLVSRHLFLQSLCRGAQTAALSAGAIRSALEPIFRFTLRYACEECGYELHSHVWKCPSCRRWDTLVPREMIEEQLKGLDQGQQSSDVVPPLLLLPGRRSTRKPQIT</sequence>
<feature type="transmembrane region" description="Helical" evidence="4">
    <location>
        <begin position="6"/>
        <end position="24"/>
    </location>
</feature>
<evidence type="ECO:0000256" key="4">
    <source>
        <dbReference type="SAM" id="Phobius"/>
    </source>
</evidence>
<gene>
    <name evidence="6" type="ORF">B1B_06527</name>
</gene>
<keyword evidence="4" id="KW-0812">Transmembrane</keyword>
<organism evidence="6">
    <name type="scientific">mine drainage metagenome</name>
    <dbReference type="NCBI Taxonomy" id="410659"/>
    <lineage>
        <taxon>unclassified sequences</taxon>
        <taxon>metagenomes</taxon>
        <taxon>ecological metagenomes</taxon>
    </lineage>
</organism>
<name>T1B9A1_9ZZZZ</name>
<reference evidence="6" key="2">
    <citation type="journal article" date="2014" name="ISME J.">
        <title>Microbial stratification in low pH oxic and suboxic macroscopic growths along an acid mine drainage.</title>
        <authorList>
            <person name="Mendez-Garcia C."/>
            <person name="Mesa V."/>
            <person name="Sprenger R.R."/>
            <person name="Richter M."/>
            <person name="Diez M.S."/>
            <person name="Solano J."/>
            <person name="Bargiela R."/>
            <person name="Golyshina O.V."/>
            <person name="Manteca A."/>
            <person name="Ramos J.L."/>
            <person name="Gallego J.R."/>
            <person name="Llorente I."/>
            <person name="Martins Dos Santos V.A."/>
            <person name="Jensen O.N."/>
            <person name="Pelaez A.I."/>
            <person name="Sanchez J."/>
            <person name="Ferrer M."/>
        </authorList>
    </citation>
    <scope>NUCLEOTIDE SEQUENCE</scope>
</reference>
<evidence type="ECO:0000256" key="1">
    <source>
        <dbReference type="ARBA" id="ARBA00022723"/>
    </source>
</evidence>
<keyword evidence="3" id="KW-0802">TPR repeat</keyword>
<dbReference type="InterPro" id="IPR051012">
    <property type="entry name" value="CellSynth/LPSAsmb/PSIAsmb"/>
</dbReference>
<feature type="domain" description="LapB rubredoxin metal binding" evidence="5">
    <location>
        <begin position="350"/>
        <end position="377"/>
    </location>
</feature>
<dbReference type="InterPro" id="IPR019734">
    <property type="entry name" value="TPR_rpt"/>
</dbReference>
<dbReference type="PROSITE" id="PS50005">
    <property type="entry name" value="TPR"/>
    <property type="match status" value="1"/>
</dbReference>
<dbReference type="GO" id="GO:0046872">
    <property type="term" value="F:metal ion binding"/>
    <property type="evidence" value="ECO:0007669"/>
    <property type="project" value="UniProtKB-KW"/>
</dbReference>
<keyword evidence="4" id="KW-1133">Transmembrane helix</keyword>
<evidence type="ECO:0000256" key="3">
    <source>
        <dbReference type="ARBA" id="ARBA00022803"/>
    </source>
</evidence>
<evidence type="ECO:0000313" key="6">
    <source>
        <dbReference type="EMBL" id="EQD65018.1"/>
    </source>
</evidence>
<dbReference type="PANTHER" id="PTHR45586">
    <property type="entry name" value="TPR REPEAT-CONTAINING PROTEIN PA4667"/>
    <property type="match status" value="1"/>
</dbReference>
<dbReference type="InterPro" id="IPR011990">
    <property type="entry name" value="TPR-like_helical_dom_sf"/>
</dbReference>
<reference evidence="6" key="1">
    <citation type="submission" date="2013-08" db="EMBL/GenBank/DDBJ databases">
        <authorList>
            <person name="Mendez C."/>
            <person name="Richter M."/>
            <person name="Ferrer M."/>
            <person name="Sanchez J."/>
        </authorList>
    </citation>
    <scope>NUCLEOTIDE SEQUENCE</scope>
</reference>
<dbReference type="AlphaFoldDB" id="T1B9A1"/>
<dbReference type="Pfam" id="PF13432">
    <property type="entry name" value="TPR_16"/>
    <property type="match status" value="2"/>
</dbReference>